<dbReference type="Proteomes" id="UP000501168">
    <property type="component" value="Chromosome"/>
</dbReference>
<dbReference type="Gene3D" id="3.40.50.2000">
    <property type="entry name" value="Glycogen Phosphorylase B"/>
    <property type="match status" value="2"/>
</dbReference>
<name>A0A6G9IC98_9GAMM</name>
<dbReference type="GO" id="GO:0005829">
    <property type="term" value="C:cytosol"/>
    <property type="evidence" value="ECO:0007669"/>
    <property type="project" value="TreeGrafter"/>
</dbReference>
<evidence type="ECO:0000313" key="3">
    <source>
        <dbReference type="EMBL" id="QIQ21210.1"/>
    </source>
</evidence>
<reference evidence="3 4" key="1">
    <citation type="submission" date="2020-03" db="EMBL/GenBank/DDBJ databases">
        <title>Complete genome sequence of Orbus sp. IPMB12 (BCRC 80908).</title>
        <authorList>
            <person name="Lo W.-S."/>
            <person name="Chang T.-H."/>
            <person name="Kuo C.-H."/>
        </authorList>
    </citation>
    <scope>NUCLEOTIDE SEQUENCE [LARGE SCALE GENOMIC DNA]</scope>
    <source>
        <strain evidence="3 4">IPMB12</strain>
    </source>
</reference>
<dbReference type="SUPFAM" id="SSF53756">
    <property type="entry name" value="UDP-Glycosyltransferase/glycogen phosphorylase"/>
    <property type="match status" value="1"/>
</dbReference>
<gene>
    <name evidence="3" type="ORF">IPMB12_05650</name>
</gene>
<protein>
    <submittedName>
        <fullName evidence="3">Glycosyltransferase family 9 protein</fullName>
    </submittedName>
</protein>
<dbReference type="EMBL" id="CP050253">
    <property type="protein sequence ID" value="QIQ21210.1"/>
    <property type="molecule type" value="Genomic_DNA"/>
</dbReference>
<dbReference type="CDD" id="cd03789">
    <property type="entry name" value="GT9_LPS_heptosyltransferase"/>
    <property type="match status" value="1"/>
</dbReference>
<dbReference type="Pfam" id="PF01075">
    <property type="entry name" value="Glyco_transf_9"/>
    <property type="match status" value="1"/>
</dbReference>
<dbReference type="InParanoid" id="A0A6G9IC98"/>
<evidence type="ECO:0000313" key="4">
    <source>
        <dbReference type="Proteomes" id="UP000501168"/>
    </source>
</evidence>
<sequence length="417" mass="48371">MSLKQKVRELNWKRNFAVKKLRLVLKFKFYKFITLFFPRRSKDFDLKSCKKVLLIRNDRIGDMVATTSIIRSLANAGYDVYISSRKSSLDILEQNPYIKGSFVYDDSSLIKLFSSIKTIRKERFDIAIEMRFNRFIDFKNLTFCVYTNTTILAGFNKSSIPAFNISIPYYEPNKHVTNQLGLVLDLLNIVRDDMHYELYSNDLQSKNAQNFIDKIKVDDRKIILFNPFGSQEVRCFSNEQLKLVCDIISKYGIVVVIGEKRKLEQISNLVSDDIITFDSASITDIVPLVRLSDMVVSVDTSIVHIASCFKKKTIAFYIDTVPKKPNSNNKKATYNYNLMMSKAKLEDCFQDRLYIINNHPNQSTLVNHNVWSPNSPYAKQIIFDFDPVSTIPLNILETETREAFQEILHENDINLNL</sequence>
<evidence type="ECO:0000256" key="1">
    <source>
        <dbReference type="ARBA" id="ARBA00022676"/>
    </source>
</evidence>
<dbReference type="AlphaFoldDB" id="A0A6G9IC98"/>
<dbReference type="PANTHER" id="PTHR30160">
    <property type="entry name" value="TETRAACYLDISACCHARIDE 4'-KINASE-RELATED"/>
    <property type="match status" value="1"/>
</dbReference>
<keyword evidence="1" id="KW-0328">Glycosyltransferase</keyword>
<dbReference type="GO" id="GO:0008713">
    <property type="term" value="F:ADP-heptose-lipopolysaccharide heptosyltransferase activity"/>
    <property type="evidence" value="ECO:0007669"/>
    <property type="project" value="TreeGrafter"/>
</dbReference>
<keyword evidence="4" id="KW-1185">Reference proteome</keyword>
<keyword evidence="2 3" id="KW-0808">Transferase</keyword>
<dbReference type="RefSeq" id="WP_166915779.1">
    <property type="nucleotide sequence ID" value="NZ_CP050253.1"/>
</dbReference>
<proteinExistence type="predicted"/>
<accession>A0A6G9IC98</accession>
<dbReference type="InterPro" id="IPR002201">
    <property type="entry name" value="Glyco_trans_9"/>
</dbReference>
<dbReference type="PANTHER" id="PTHR30160:SF15">
    <property type="entry name" value="GLYCOSYLTRANSFERASE HI_0523-RELATED"/>
    <property type="match status" value="1"/>
</dbReference>
<dbReference type="KEGG" id="orb:IPMB12_05650"/>
<evidence type="ECO:0000256" key="2">
    <source>
        <dbReference type="ARBA" id="ARBA00022679"/>
    </source>
</evidence>
<dbReference type="InterPro" id="IPR051199">
    <property type="entry name" value="LPS_LOS_Heptosyltrfase"/>
</dbReference>
<organism evidence="3 4">
    <name type="scientific">Zophobihabitans entericus</name>
    <dbReference type="NCBI Taxonomy" id="1635327"/>
    <lineage>
        <taxon>Bacteria</taxon>
        <taxon>Pseudomonadati</taxon>
        <taxon>Pseudomonadota</taxon>
        <taxon>Gammaproteobacteria</taxon>
        <taxon>Orbales</taxon>
        <taxon>Orbaceae</taxon>
        <taxon>Zophobihabitans</taxon>
    </lineage>
</organism>
<dbReference type="GO" id="GO:0009244">
    <property type="term" value="P:lipopolysaccharide core region biosynthetic process"/>
    <property type="evidence" value="ECO:0007669"/>
    <property type="project" value="TreeGrafter"/>
</dbReference>